<feature type="compositionally biased region" description="Polar residues" evidence="7">
    <location>
        <begin position="1740"/>
        <end position="1774"/>
    </location>
</feature>
<dbReference type="GO" id="GO:0006606">
    <property type="term" value="P:protein import into nucleus"/>
    <property type="evidence" value="ECO:0007669"/>
    <property type="project" value="InterPro"/>
</dbReference>
<keyword evidence="5" id="KW-0539">Nucleus</keyword>
<feature type="compositionally biased region" description="Low complexity" evidence="7">
    <location>
        <begin position="2113"/>
        <end position="2124"/>
    </location>
</feature>
<comment type="similarity">
    <text evidence="2">Belongs to the TPR family.</text>
</comment>
<evidence type="ECO:0000259" key="9">
    <source>
        <dbReference type="Pfam" id="PF25481"/>
    </source>
</evidence>
<dbReference type="EMBL" id="JARGDH010000003">
    <property type="protein sequence ID" value="KAL0274267.1"/>
    <property type="molecule type" value="Genomic_DNA"/>
</dbReference>
<accession>A0AAW2HXU9</accession>
<feature type="region of interest" description="Disordered" evidence="7">
    <location>
        <begin position="1988"/>
        <end position="2442"/>
    </location>
</feature>
<feature type="compositionally biased region" description="Polar residues" evidence="7">
    <location>
        <begin position="2266"/>
        <end position="2276"/>
    </location>
</feature>
<feature type="compositionally biased region" description="Low complexity" evidence="7">
    <location>
        <begin position="2155"/>
        <end position="2167"/>
    </location>
</feature>
<feature type="domain" description="Nucleoprotein TPR/MPL1" evidence="9">
    <location>
        <begin position="190"/>
        <end position="267"/>
    </location>
</feature>
<protein>
    <recommendedName>
        <fullName evidence="3">Nucleoprotein TPR</fullName>
    </recommendedName>
</protein>
<sequence length="2477" mass="279798">MEETGNGTAAEPSVPGTEYSYLKKILTGVEYALVPETIIEKVENSIQQSFDEFLTKKALYETSKTQYEQDKQRIELELEEKTKLLEAINLKLELTNSAVSELEEKLKNAQDELAKKNEDNKQLQYEWKDFKVQRDLAVDEKESLIQMLDRRNSELDRIKSELNELTKKYQLAVKAKMVALQNSEEVESLKISLEYKEKRLDQESSLLKNQIQALTEELQRQTTELMNLKREASAKAVTVEAEISEKTQELTIAKQTIVDLNEENEKLKEKIKNLSDKLNEQGKNIDDMYYNFQQELQAQTKLSELYKGLCDENESKTEKLASTISELQQLLREASEQYGDLETKNKQMMLEHQEEVEKKNDCIQLLRKELKDANDLLKAAKEENLEAAMATLSPCAASASRLIKSGMTLTQIYSLYATVSEELLLEKEENRKLKLYVTTILNEIEEKAPILKQQRLDYEKALNNVESMTKQMDEMITESKILEQECIEAKKTSEHFRRENERLRKEISDLSRQVCYLIKAVEEARGGIVTDGFDNTNVSYDGNESSAQLVISKKLVTFGSIKDLQENNQKLLALVRKLSTKQEAAENISPEDFYDLKVKEEKLQARVNDLIEDMERQSKMMELIKNQSLTYKKLYEQAIGGVPSDNLTPEKLTPVKGSVALMTSTPKPATPDDSKKIDELKKSIRDLEDKNKKLMEDKDKYKTELANIDRKLTDEINKLKKEVTDLIYKNSKLCAQAEFHEEKCKILEGNLTTCKKQIKALEERNQMLSEISAKHEQSMLHLKDEAMEAQTKLSKAEVALESIRQENFLLKNAEFRLLKERESWNREVHSHSLLMTNLDAIKAAFERSEEEGKLRLENQLSEALKECTALRNSLKDEKERFKELAGSLERQTALAKERQMEEKKLADKARQDLEGLKGELENKNQEIENLNNKIKELNNQPTRSVIESVTVNLDESVKKMKEYEKKIKDLEGEINSLQMQLSVTKQHNSQYCEMAESLEKQLADANEEHSVFRTLMTEKIDDAIKTEMELKAKYEELEQKYQAVTKVQKTSTEELNAKLESSSTELKSTSTELSNLRNELQMREEELKKANETICRLESSLQEAESKYSNEVVLHSRDIQSLAAAKYELSEAKKELTKLTLERDEALNALRQKESFWDEQEKKSKEEIQRLNERMAALDEQNTTLHDSLLKLGNQVAVLQSRVIDEGQKPVEETLQESAELPSKTQDQLLKVIKFLRQEKDLAVTRSEILQSENARLKGQLAMTSKKLEEANETLKNTQESKESSMKASAKHAELLRKIDTFNALTDSNRLLREERDKLKAEVAAMKVMVDEAETKLPPLLKEQKRLSERVEALTTENQGLLMDVAKWRQRANTLAERSNKGTPEDWRRLTNERENLAKQWQLERNNNEKLEEELKKVKQEKNSLSEQITHIQKNLQNDVIEIRRLTEESNSFKQQYAKSNEELIATKGQLSKVTEESTKLLNEVNANKVIINDLRAKEAQLKKIGKKYKMQYEELLKTTEDEKKVREEEEKKKSEEEATKPPAMLEEERERLKEEGRQEVKNELNPKLTEMETRLTEKIRELEAKAIAAQEESENLKRDNENLKTSINEKEERAKQVMKTARSKIVQLTEQKNNLEQELKQIKGQSELSRDESDTRISNLKAQYESIISEMEKERSDQAVERDQERDRLSSQIKSLNQRVNQLQRSLEKQLGSKPSTSSRPADKSTMEPPTANIKPMAGSSSTARQKLKQTTGPVSPCWRSSGNETPFASIRPTISMTPTVAVLPTSQTNNSQTSSSQGTTIMVLPQQQIVHTTGNSGEALSSSPTSSHTDYMPATSSATPIRQVVVAPPLSVGTHMGSDAQSTQEMEAEANDNEIQQQTSNQQSQTMTQQQQTQTVAMVLPRVEQQTTTTQSNQRQSVDQSCGVAYSQANSSNTVTTTQAGLKRPRDVEGDSSTSLEGDEISKTGPQSKRTRVSVIGNQAEAFHHQVTHSEGIEVEYQVPTSSQRDQEDDMIIMVDSEEEGNADEGEVEEPDDEPEFEEEDNGEGYEIGSYSRDGQDMGMATYDEGPDIDEENVPDQDNNEVEVIDDSNEVPNQSGSSRDGGADNGNATQSSSNAAVPVASSIESGSQDQTLQQSSEATSSGPVNSEGGNNIVVVSQAASSQSSQTFRTRNVPPLGRQQQSQLVLPQTYEESGDDGIVPSTPTLFIPRRNDGFGEAVSSPQVPHQASFIFSDPSPPISRSGIPQASVEGSEDGSQLEEPGTGRSVPTTPLQASPQELPMGELINEVGQSSSASHGEGEQGEASLNIPDITVTVVEDDGNSEMPPSELTHFAGEEEEEESNEKGDTSGEEPEIINLDEDNDGVTSEGEKPLSAVGEIEEGREAEASEPFDSNNIRRPTGRIGGMTRRSGRMGFPRRSQTRRPTPIVWSEPGSSSSSTGVGSAFPVLRTTIQPVRIMIPETQRMLTRGRSSRGRKWR</sequence>
<feature type="region of interest" description="Disordered" evidence="7">
    <location>
        <begin position="1815"/>
        <end position="1837"/>
    </location>
</feature>
<dbReference type="Pfam" id="PF25785">
    <property type="entry name" value="TPR"/>
    <property type="match status" value="1"/>
</dbReference>
<dbReference type="Pfam" id="PF25481">
    <property type="entry name" value="Nucleoprot-TPR"/>
    <property type="match status" value="1"/>
</dbReference>
<dbReference type="PANTHER" id="PTHR18898">
    <property type="entry name" value="NUCLEOPROTEIN TPR-RELATED"/>
    <property type="match status" value="1"/>
</dbReference>
<feature type="region of interest" description="Disordered" evidence="7">
    <location>
        <begin position="1907"/>
        <end position="1926"/>
    </location>
</feature>
<gene>
    <name evidence="11" type="ORF">PYX00_006733</name>
</gene>
<evidence type="ECO:0000256" key="4">
    <source>
        <dbReference type="ARBA" id="ARBA00023054"/>
    </source>
</evidence>
<feature type="domain" description="Nucleoprotein TPR/MLP1-2" evidence="8">
    <location>
        <begin position="1065"/>
        <end position="1189"/>
    </location>
</feature>
<feature type="compositionally biased region" description="Basic and acidic residues" evidence="7">
    <location>
        <begin position="1520"/>
        <end position="1540"/>
    </location>
</feature>
<dbReference type="InterPro" id="IPR012929">
    <property type="entry name" value="Nucleoprot-TPR/MLP1-2_dom"/>
</dbReference>
<feature type="coiled-coil region" evidence="6">
    <location>
        <begin position="561"/>
        <end position="627"/>
    </location>
</feature>
<evidence type="ECO:0000256" key="2">
    <source>
        <dbReference type="ARBA" id="ARBA00005274"/>
    </source>
</evidence>
<feature type="coiled-coil region" evidence="6">
    <location>
        <begin position="441"/>
        <end position="513"/>
    </location>
</feature>
<dbReference type="GO" id="GO:1901673">
    <property type="term" value="P:regulation of mitotic spindle assembly"/>
    <property type="evidence" value="ECO:0007669"/>
    <property type="project" value="TreeGrafter"/>
</dbReference>
<feature type="compositionally biased region" description="Polar residues" evidence="7">
    <location>
        <begin position="1691"/>
        <end position="1706"/>
    </location>
</feature>
<feature type="compositionally biased region" description="Polar residues" evidence="7">
    <location>
        <begin position="2125"/>
        <end position="2151"/>
    </location>
</feature>
<feature type="region of interest" description="Disordered" evidence="7">
    <location>
        <begin position="1632"/>
        <end position="1774"/>
    </location>
</feature>
<feature type="compositionally biased region" description="Basic and acidic residues" evidence="7">
    <location>
        <begin position="1671"/>
        <end position="1690"/>
    </location>
</feature>
<dbReference type="GO" id="GO:0005643">
    <property type="term" value="C:nuclear pore"/>
    <property type="evidence" value="ECO:0007669"/>
    <property type="project" value="UniProtKB-ARBA"/>
</dbReference>
<dbReference type="InterPro" id="IPR057974">
    <property type="entry name" value="NUA/TPR/MLP1-2-like_dom"/>
</dbReference>
<dbReference type="GO" id="GO:0017056">
    <property type="term" value="F:structural constituent of nuclear pore"/>
    <property type="evidence" value="ECO:0007669"/>
    <property type="project" value="TreeGrafter"/>
</dbReference>
<organism evidence="11">
    <name type="scientific">Menopon gallinae</name>
    <name type="common">poultry shaft louse</name>
    <dbReference type="NCBI Taxonomy" id="328185"/>
    <lineage>
        <taxon>Eukaryota</taxon>
        <taxon>Metazoa</taxon>
        <taxon>Ecdysozoa</taxon>
        <taxon>Arthropoda</taxon>
        <taxon>Hexapoda</taxon>
        <taxon>Insecta</taxon>
        <taxon>Pterygota</taxon>
        <taxon>Neoptera</taxon>
        <taxon>Paraneoptera</taxon>
        <taxon>Psocodea</taxon>
        <taxon>Troctomorpha</taxon>
        <taxon>Phthiraptera</taxon>
        <taxon>Amblycera</taxon>
        <taxon>Menoponidae</taxon>
        <taxon>Menopon</taxon>
    </lineage>
</organism>
<feature type="coiled-coil region" evidence="6">
    <location>
        <begin position="853"/>
        <end position="1093"/>
    </location>
</feature>
<feature type="coiled-coil region" evidence="6">
    <location>
        <begin position="1254"/>
        <end position="1336"/>
    </location>
</feature>
<feature type="region of interest" description="Disordered" evidence="7">
    <location>
        <begin position="1590"/>
        <end position="1615"/>
    </location>
</feature>
<reference evidence="11" key="1">
    <citation type="journal article" date="2024" name="Gigascience">
        <title>Chromosome-level genome of the poultry shaft louse Menopon gallinae provides insight into the host-switching and adaptive evolution of parasitic lice.</title>
        <authorList>
            <person name="Xu Y."/>
            <person name="Ma L."/>
            <person name="Liu S."/>
            <person name="Liang Y."/>
            <person name="Liu Q."/>
            <person name="He Z."/>
            <person name="Tian L."/>
            <person name="Duan Y."/>
            <person name="Cai W."/>
            <person name="Li H."/>
            <person name="Song F."/>
        </authorList>
    </citation>
    <scope>NUCLEOTIDE SEQUENCE</scope>
    <source>
        <strain evidence="11">Cailab_2023a</strain>
    </source>
</reference>
<evidence type="ECO:0000256" key="6">
    <source>
        <dbReference type="SAM" id="Coils"/>
    </source>
</evidence>
<feature type="coiled-coil region" evidence="6">
    <location>
        <begin position="1394"/>
        <end position="1463"/>
    </location>
</feature>
<dbReference type="PANTHER" id="PTHR18898:SF2">
    <property type="entry name" value="NUCLEOPROTEIN TPR"/>
    <property type="match status" value="1"/>
</dbReference>
<feature type="compositionally biased region" description="Acidic residues" evidence="7">
    <location>
        <begin position="2348"/>
        <end position="2362"/>
    </location>
</feature>
<evidence type="ECO:0000256" key="5">
    <source>
        <dbReference type="ARBA" id="ARBA00023242"/>
    </source>
</evidence>
<feature type="coiled-coil region" evidence="6">
    <location>
        <begin position="313"/>
        <end position="390"/>
    </location>
</feature>
<feature type="coiled-coil region" evidence="6">
    <location>
        <begin position="64"/>
        <end position="284"/>
    </location>
</feature>
<feature type="coiled-coil region" evidence="6">
    <location>
        <begin position="677"/>
        <end position="806"/>
    </location>
</feature>
<evidence type="ECO:0000256" key="7">
    <source>
        <dbReference type="SAM" id="MobiDB-lite"/>
    </source>
</evidence>
<feature type="compositionally biased region" description="Low complexity" evidence="7">
    <location>
        <begin position="2429"/>
        <end position="2442"/>
    </location>
</feature>
<evidence type="ECO:0000256" key="3">
    <source>
        <dbReference type="ARBA" id="ARBA00019789"/>
    </source>
</evidence>
<name>A0AAW2HXU9_9NEOP</name>
<dbReference type="Pfam" id="PF07926">
    <property type="entry name" value="TPR_MLP1_2"/>
    <property type="match status" value="1"/>
</dbReference>
<feature type="region of interest" description="Disordered" evidence="7">
    <location>
        <begin position="1934"/>
        <end position="1974"/>
    </location>
</feature>
<keyword evidence="4 6" id="KW-0175">Coiled coil</keyword>
<comment type="subcellular location">
    <subcellularLocation>
        <location evidence="1">Nucleus</location>
    </subcellularLocation>
</comment>
<feature type="compositionally biased region" description="Acidic residues" evidence="7">
    <location>
        <begin position="2009"/>
        <end position="2046"/>
    </location>
</feature>
<feature type="domain" description="NUA/TPR/MLP1-2-like" evidence="10">
    <location>
        <begin position="487"/>
        <end position="586"/>
    </location>
</feature>
<dbReference type="GO" id="GO:0006406">
    <property type="term" value="P:mRNA export from nucleus"/>
    <property type="evidence" value="ECO:0007669"/>
    <property type="project" value="TreeGrafter"/>
</dbReference>
<feature type="compositionally biased region" description="Low complexity" evidence="7">
    <location>
        <begin position="1878"/>
        <end position="1897"/>
    </location>
</feature>
<evidence type="ECO:0000256" key="1">
    <source>
        <dbReference type="ARBA" id="ARBA00004123"/>
    </source>
</evidence>
<feature type="coiled-coil region" evidence="6">
    <location>
        <begin position="1122"/>
        <end position="1188"/>
    </location>
</feature>
<evidence type="ECO:0000259" key="8">
    <source>
        <dbReference type="Pfam" id="PF07926"/>
    </source>
</evidence>
<feature type="region of interest" description="Disordered" evidence="7">
    <location>
        <begin position="1853"/>
        <end position="1897"/>
    </location>
</feature>
<dbReference type="InterPro" id="IPR057577">
    <property type="entry name" value="Nucleoprot-TPR/MLP1_dom"/>
</dbReference>
<evidence type="ECO:0000259" key="10">
    <source>
        <dbReference type="Pfam" id="PF25785"/>
    </source>
</evidence>
<feature type="compositionally biased region" description="Basic and acidic residues" evidence="7">
    <location>
        <begin position="1547"/>
        <end position="1572"/>
    </location>
</feature>
<evidence type="ECO:0000313" key="11">
    <source>
        <dbReference type="EMBL" id="KAL0274267.1"/>
    </source>
</evidence>
<comment type="caution">
    <text evidence="11">The sequence shown here is derived from an EMBL/GenBank/DDBJ whole genome shotgun (WGS) entry which is preliminary data.</text>
</comment>
<feature type="compositionally biased region" description="Low complexity" evidence="7">
    <location>
        <begin position="2229"/>
        <end position="2242"/>
    </location>
</feature>
<feature type="compositionally biased region" description="Basic and acidic residues" evidence="7">
    <location>
        <begin position="1595"/>
        <end position="1615"/>
    </location>
</feature>
<proteinExistence type="inferred from homology"/>
<dbReference type="GO" id="GO:0034399">
    <property type="term" value="C:nuclear periphery"/>
    <property type="evidence" value="ECO:0007669"/>
    <property type="project" value="UniProtKB-ARBA"/>
</dbReference>
<feature type="region of interest" description="Disordered" evidence="7">
    <location>
        <begin position="1520"/>
        <end position="1572"/>
    </location>
</feature>
<feature type="compositionally biased region" description="Acidic residues" evidence="7">
    <location>
        <begin position="2067"/>
        <end position="2091"/>
    </location>
</feature>